<organism evidence="2 3">
    <name type="scientific">Halocatena marina</name>
    <dbReference type="NCBI Taxonomy" id="2934937"/>
    <lineage>
        <taxon>Archaea</taxon>
        <taxon>Methanobacteriati</taxon>
        <taxon>Methanobacteriota</taxon>
        <taxon>Stenosarchaea group</taxon>
        <taxon>Halobacteria</taxon>
        <taxon>Halobacteriales</taxon>
        <taxon>Natronomonadaceae</taxon>
        <taxon>Halocatena</taxon>
    </lineage>
</organism>
<reference evidence="2 3" key="1">
    <citation type="journal article" date="2019" name="Int. J. Syst. Evol. Microbiol.">
        <title>The Global Catalogue of Microorganisms (GCM) 10K type strain sequencing project: providing services to taxonomists for standard genome sequencing and annotation.</title>
        <authorList>
            <consortium name="The Broad Institute Genomics Platform"/>
            <consortium name="The Broad Institute Genome Sequencing Center for Infectious Disease"/>
            <person name="Wu L."/>
            <person name="Ma J."/>
        </authorList>
    </citation>
    <scope>NUCLEOTIDE SEQUENCE [LARGE SCALE GENOMIC DNA]</scope>
    <source>
        <strain evidence="2 3">RDMS1</strain>
    </source>
</reference>
<feature type="domain" description="DUF8055" evidence="1">
    <location>
        <begin position="17"/>
        <end position="131"/>
    </location>
</feature>
<evidence type="ECO:0000313" key="3">
    <source>
        <dbReference type="Proteomes" id="UP001596417"/>
    </source>
</evidence>
<proteinExistence type="predicted"/>
<dbReference type="RefSeq" id="WP_264555367.1">
    <property type="nucleotide sequence ID" value="NZ_CP109979.1"/>
</dbReference>
<dbReference type="GeneID" id="76198134"/>
<sequence length="141" mass="15750">MESSNSDLDSDSDSNSAYYDRIVALADEARCDREAFEPPATPDEERAMEYLQTGVGPTVGLYIEARTADEPVRFSPDEMALLERAMNDWLALYARCYDVALDPEFTVREAAELLIDTHNITDTAQLLTKVPMCSDEISTND</sequence>
<name>A0ABD5YHB0_9EURY</name>
<keyword evidence="3" id="KW-1185">Reference proteome</keyword>
<accession>A0ABD5YHB0</accession>
<dbReference type="Pfam" id="PF26240">
    <property type="entry name" value="DUF8055"/>
    <property type="match status" value="1"/>
</dbReference>
<gene>
    <name evidence="2" type="ORF">ACFQL7_01100</name>
</gene>
<dbReference type="Proteomes" id="UP001596417">
    <property type="component" value="Unassembled WGS sequence"/>
</dbReference>
<evidence type="ECO:0000313" key="2">
    <source>
        <dbReference type="EMBL" id="MFC7188585.1"/>
    </source>
</evidence>
<protein>
    <recommendedName>
        <fullName evidence="1">DUF8055 domain-containing protein</fullName>
    </recommendedName>
</protein>
<comment type="caution">
    <text evidence="2">The sequence shown here is derived from an EMBL/GenBank/DDBJ whole genome shotgun (WGS) entry which is preliminary data.</text>
</comment>
<dbReference type="EMBL" id="JBHTAX010000001">
    <property type="protein sequence ID" value="MFC7188585.1"/>
    <property type="molecule type" value="Genomic_DNA"/>
</dbReference>
<evidence type="ECO:0000259" key="1">
    <source>
        <dbReference type="Pfam" id="PF26240"/>
    </source>
</evidence>
<dbReference type="AlphaFoldDB" id="A0ABD5YHB0"/>
<dbReference type="InterPro" id="IPR058368">
    <property type="entry name" value="DUF8055"/>
</dbReference>